<keyword evidence="6 8" id="KW-0472">Membrane</keyword>
<dbReference type="PANTHER" id="PTHR48021:SF21">
    <property type="entry name" value="SUGAR TRANSPORTER ERD6-LIKE 8"/>
    <property type="match status" value="1"/>
</dbReference>
<keyword evidence="10" id="KW-1185">Reference proteome</keyword>
<dbReference type="GO" id="GO:0022857">
    <property type="term" value="F:transmembrane transporter activity"/>
    <property type="evidence" value="ECO:0007669"/>
    <property type="project" value="InterPro"/>
</dbReference>
<evidence type="ECO:0000256" key="2">
    <source>
        <dbReference type="ARBA" id="ARBA00010992"/>
    </source>
</evidence>
<evidence type="ECO:0000256" key="7">
    <source>
        <dbReference type="ARBA" id="ARBA00044504"/>
    </source>
</evidence>
<evidence type="ECO:0000256" key="5">
    <source>
        <dbReference type="ARBA" id="ARBA00022989"/>
    </source>
</evidence>
<dbReference type="Proteomes" id="UP000245207">
    <property type="component" value="Unassembled WGS sequence"/>
</dbReference>
<dbReference type="InterPro" id="IPR036259">
    <property type="entry name" value="MFS_trans_sf"/>
</dbReference>
<feature type="transmembrane region" description="Helical" evidence="8">
    <location>
        <begin position="48"/>
        <end position="67"/>
    </location>
</feature>
<comment type="subcellular location">
    <subcellularLocation>
        <location evidence="1">Membrane</location>
    </subcellularLocation>
</comment>
<dbReference type="EMBL" id="PKPP01002824">
    <property type="protein sequence ID" value="PWA72910.1"/>
    <property type="molecule type" value="Genomic_DNA"/>
</dbReference>
<evidence type="ECO:0000256" key="6">
    <source>
        <dbReference type="ARBA" id="ARBA00023136"/>
    </source>
</evidence>
<dbReference type="GO" id="GO:0016020">
    <property type="term" value="C:membrane"/>
    <property type="evidence" value="ECO:0007669"/>
    <property type="project" value="UniProtKB-SubCell"/>
</dbReference>
<name>A0A2U1NHH3_ARTAN</name>
<dbReference type="Gene3D" id="1.20.1250.20">
    <property type="entry name" value="MFS general substrate transporter like domains"/>
    <property type="match status" value="1"/>
</dbReference>
<gene>
    <name evidence="9" type="ORF">CTI12_AA263900</name>
</gene>
<dbReference type="OrthoDB" id="6133115at2759"/>
<accession>A0A2U1NHH3</accession>
<dbReference type="STRING" id="35608.A0A2U1NHH3"/>
<evidence type="ECO:0000256" key="3">
    <source>
        <dbReference type="ARBA" id="ARBA00022597"/>
    </source>
</evidence>
<keyword evidence="5 8" id="KW-1133">Transmembrane helix</keyword>
<reference evidence="9 10" key="1">
    <citation type="journal article" date="2018" name="Mol. Plant">
        <title>The genome of Artemisia annua provides insight into the evolution of Asteraceae family and artemisinin biosynthesis.</title>
        <authorList>
            <person name="Shen Q."/>
            <person name="Zhang L."/>
            <person name="Liao Z."/>
            <person name="Wang S."/>
            <person name="Yan T."/>
            <person name="Shi P."/>
            <person name="Liu M."/>
            <person name="Fu X."/>
            <person name="Pan Q."/>
            <person name="Wang Y."/>
            <person name="Lv Z."/>
            <person name="Lu X."/>
            <person name="Zhang F."/>
            <person name="Jiang W."/>
            <person name="Ma Y."/>
            <person name="Chen M."/>
            <person name="Hao X."/>
            <person name="Li L."/>
            <person name="Tang Y."/>
            <person name="Lv G."/>
            <person name="Zhou Y."/>
            <person name="Sun X."/>
            <person name="Brodelius P.E."/>
            <person name="Rose J.K.C."/>
            <person name="Tang K."/>
        </authorList>
    </citation>
    <scope>NUCLEOTIDE SEQUENCE [LARGE SCALE GENOMIC DNA]</scope>
    <source>
        <strain evidence="10">cv. Huhao1</strain>
        <tissue evidence="9">Leaf</tissue>
    </source>
</reference>
<comment type="caution">
    <text evidence="9">The sequence shown here is derived from an EMBL/GenBank/DDBJ whole genome shotgun (WGS) entry which is preliminary data.</text>
</comment>
<dbReference type="InterPro" id="IPR050549">
    <property type="entry name" value="MFS_Trehalose_Transporter"/>
</dbReference>
<evidence type="ECO:0000256" key="8">
    <source>
        <dbReference type="SAM" id="Phobius"/>
    </source>
</evidence>
<evidence type="ECO:0000256" key="1">
    <source>
        <dbReference type="ARBA" id="ARBA00004370"/>
    </source>
</evidence>
<comment type="similarity">
    <text evidence="7">Belongs to the major facilitator superfamily. Phosphate:H(+) symporter (TC 2.A.1.9) family.</text>
</comment>
<protein>
    <submittedName>
        <fullName evidence="9">Sugar transporter ERD6-like 7</fullName>
    </submittedName>
</protein>
<sequence>MDSNLLCRAYDHCSTVACLCYRNLHHMEDLGINRYRHLKHTLLDWSQFPSIVLVIGLFFIPVSPRWLAKTGNDKEFSVALRKLRGKDADISALNLTDNKYLLIRLDF</sequence>
<dbReference type="AlphaFoldDB" id="A0A2U1NHH3"/>
<organism evidence="9 10">
    <name type="scientific">Artemisia annua</name>
    <name type="common">Sweet wormwood</name>
    <dbReference type="NCBI Taxonomy" id="35608"/>
    <lineage>
        <taxon>Eukaryota</taxon>
        <taxon>Viridiplantae</taxon>
        <taxon>Streptophyta</taxon>
        <taxon>Embryophyta</taxon>
        <taxon>Tracheophyta</taxon>
        <taxon>Spermatophyta</taxon>
        <taxon>Magnoliopsida</taxon>
        <taxon>eudicotyledons</taxon>
        <taxon>Gunneridae</taxon>
        <taxon>Pentapetalae</taxon>
        <taxon>asterids</taxon>
        <taxon>campanulids</taxon>
        <taxon>Asterales</taxon>
        <taxon>Asteraceae</taxon>
        <taxon>Asteroideae</taxon>
        <taxon>Anthemideae</taxon>
        <taxon>Artemisiinae</taxon>
        <taxon>Artemisia</taxon>
    </lineage>
</organism>
<proteinExistence type="inferred from homology"/>
<evidence type="ECO:0000313" key="10">
    <source>
        <dbReference type="Proteomes" id="UP000245207"/>
    </source>
</evidence>
<keyword evidence="3 9" id="KW-0762">Sugar transport</keyword>
<dbReference type="Pfam" id="PF00083">
    <property type="entry name" value="Sugar_tr"/>
    <property type="match status" value="1"/>
</dbReference>
<evidence type="ECO:0000313" key="9">
    <source>
        <dbReference type="EMBL" id="PWA72910.1"/>
    </source>
</evidence>
<comment type="similarity">
    <text evidence="2">Belongs to the major facilitator superfamily. Sugar transporter (TC 2.A.1.1) family.</text>
</comment>
<keyword evidence="3 9" id="KW-0813">Transport</keyword>
<dbReference type="InterPro" id="IPR005828">
    <property type="entry name" value="MFS_sugar_transport-like"/>
</dbReference>
<dbReference type="PANTHER" id="PTHR48021">
    <property type="match status" value="1"/>
</dbReference>
<keyword evidence="4 8" id="KW-0812">Transmembrane</keyword>
<evidence type="ECO:0000256" key="4">
    <source>
        <dbReference type="ARBA" id="ARBA00022692"/>
    </source>
</evidence>